<dbReference type="OrthoDB" id="159173at2"/>
<name>A0A4P6JYN8_KTERU</name>
<keyword evidence="1" id="KW-0812">Transmembrane</keyword>
<dbReference type="EMBL" id="CP035758">
    <property type="protein sequence ID" value="QBD80593.1"/>
    <property type="molecule type" value="Genomic_DNA"/>
</dbReference>
<sequence>MEANKAWRSMLAATAIIGALQGLFGLLLLLNGLKPGGGKDLYYLHYVYGGIVALGIPVALTYSTSGKDKRRDLLIFSIAVLILAAAGVRALMTGPA</sequence>
<keyword evidence="3" id="KW-1185">Reference proteome</keyword>
<evidence type="ECO:0000313" key="2">
    <source>
        <dbReference type="EMBL" id="QBD80593.1"/>
    </source>
</evidence>
<keyword evidence="1" id="KW-0472">Membrane</keyword>
<dbReference type="Proteomes" id="UP000290365">
    <property type="component" value="Chromosome"/>
</dbReference>
<accession>A0A4P6JYN8</accession>
<protein>
    <submittedName>
        <fullName evidence="2">Uncharacterized protein</fullName>
    </submittedName>
</protein>
<keyword evidence="1" id="KW-1133">Transmembrane helix</keyword>
<feature type="transmembrane region" description="Helical" evidence="1">
    <location>
        <begin position="73"/>
        <end position="92"/>
    </location>
</feature>
<dbReference type="RefSeq" id="WP_129891657.1">
    <property type="nucleotide sequence ID" value="NZ_CP035758.1"/>
</dbReference>
<evidence type="ECO:0000313" key="3">
    <source>
        <dbReference type="Proteomes" id="UP000290365"/>
    </source>
</evidence>
<organism evidence="2 3">
    <name type="scientific">Ktedonosporobacter rubrisoli</name>
    <dbReference type="NCBI Taxonomy" id="2509675"/>
    <lineage>
        <taxon>Bacteria</taxon>
        <taxon>Bacillati</taxon>
        <taxon>Chloroflexota</taxon>
        <taxon>Ktedonobacteria</taxon>
        <taxon>Ktedonobacterales</taxon>
        <taxon>Ktedonosporobacteraceae</taxon>
        <taxon>Ktedonosporobacter</taxon>
    </lineage>
</organism>
<reference evidence="2 3" key="1">
    <citation type="submission" date="2019-01" db="EMBL/GenBank/DDBJ databases">
        <title>Ktedonosporobacter rubrisoli SCAWS-G2.</title>
        <authorList>
            <person name="Huang Y."/>
            <person name="Yan B."/>
        </authorList>
    </citation>
    <scope>NUCLEOTIDE SEQUENCE [LARGE SCALE GENOMIC DNA]</scope>
    <source>
        <strain evidence="2 3">SCAWS-G2</strain>
    </source>
</reference>
<dbReference type="KEGG" id="kbs:EPA93_33325"/>
<gene>
    <name evidence="2" type="ORF">EPA93_33325</name>
</gene>
<feature type="transmembrane region" description="Helical" evidence="1">
    <location>
        <begin position="12"/>
        <end position="30"/>
    </location>
</feature>
<evidence type="ECO:0000256" key="1">
    <source>
        <dbReference type="SAM" id="Phobius"/>
    </source>
</evidence>
<proteinExistence type="predicted"/>
<dbReference type="AlphaFoldDB" id="A0A4P6JYN8"/>
<feature type="transmembrane region" description="Helical" evidence="1">
    <location>
        <begin position="42"/>
        <end position="61"/>
    </location>
</feature>